<feature type="transmembrane region" description="Helical" evidence="1">
    <location>
        <begin position="204"/>
        <end position="222"/>
    </location>
</feature>
<protein>
    <recommendedName>
        <fullName evidence="4">DUF4386 family protein</fullName>
    </recommendedName>
</protein>
<dbReference type="EMBL" id="CP060713">
    <property type="protein sequence ID" value="QNN52937.1"/>
    <property type="molecule type" value="Genomic_DNA"/>
</dbReference>
<evidence type="ECO:0000313" key="2">
    <source>
        <dbReference type="EMBL" id="QNN52937.1"/>
    </source>
</evidence>
<keyword evidence="1" id="KW-0472">Membrane</keyword>
<dbReference type="AlphaFoldDB" id="A0A7G9RBG2"/>
<keyword evidence="3" id="KW-1185">Reference proteome</keyword>
<dbReference type="RefSeq" id="WP_187578779.1">
    <property type="nucleotide sequence ID" value="NZ_CP060713.1"/>
</dbReference>
<evidence type="ECO:0000313" key="3">
    <source>
        <dbReference type="Proteomes" id="UP000515947"/>
    </source>
</evidence>
<sequence>MTTLDAASLTASAEATADPARPSRALAARRWFLVAAPVLAGAFAVVGAYADPAAGIMDDRLFKIYAENPGPLQFKSLGFHWAYAFWIAPALLVAGYVKGRGAWLANVAAFLGFVGMTTLPGLLFLDWYDSAIGQLYGVEGVTAVNDRMTETMWGITAFTVPGMLGFVLALPLAACALWRARLVRWWAPVSVLAGFAAFTLSNVMWWGCAITTVCFAVFSVALERATRPRLG</sequence>
<keyword evidence="1" id="KW-0812">Transmembrane</keyword>
<feature type="transmembrane region" description="Helical" evidence="1">
    <location>
        <begin position="78"/>
        <end position="97"/>
    </location>
</feature>
<name>A0A7G9RBG2_9ACTN</name>
<feature type="transmembrane region" description="Helical" evidence="1">
    <location>
        <begin position="182"/>
        <end position="198"/>
    </location>
</feature>
<feature type="transmembrane region" description="Helical" evidence="1">
    <location>
        <begin position="104"/>
        <end position="125"/>
    </location>
</feature>
<reference evidence="2 3" key="1">
    <citation type="submission" date="2020-08" db="EMBL/GenBank/DDBJ databases">
        <title>Genome sequence of Nocardioides mesophilus KACC 16243T.</title>
        <authorList>
            <person name="Hyun D.-W."/>
            <person name="Bae J.-W."/>
        </authorList>
    </citation>
    <scope>NUCLEOTIDE SEQUENCE [LARGE SCALE GENOMIC DNA]</scope>
    <source>
        <strain evidence="2 3">KACC 16243</strain>
    </source>
</reference>
<accession>A0A7G9RBG2</accession>
<feature type="transmembrane region" description="Helical" evidence="1">
    <location>
        <begin position="152"/>
        <end position="175"/>
    </location>
</feature>
<organism evidence="2 3">
    <name type="scientific">Nocardioides mesophilus</name>
    <dbReference type="NCBI Taxonomy" id="433659"/>
    <lineage>
        <taxon>Bacteria</taxon>
        <taxon>Bacillati</taxon>
        <taxon>Actinomycetota</taxon>
        <taxon>Actinomycetes</taxon>
        <taxon>Propionibacteriales</taxon>
        <taxon>Nocardioidaceae</taxon>
        <taxon>Nocardioides</taxon>
    </lineage>
</organism>
<proteinExistence type="predicted"/>
<evidence type="ECO:0008006" key="4">
    <source>
        <dbReference type="Google" id="ProtNLM"/>
    </source>
</evidence>
<keyword evidence="1" id="KW-1133">Transmembrane helix</keyword>
<feature type="transmembrane region" description="Helical" evidence="1">
    <location>
        <begin position="31"/>
        <end position="50"/>
    </location>
</feature>
<gene>
    <name evidence="2" type="ORF">H9L09_21415</name>
</gene>
<dbReference type="KEGG" id="nmes:H9L09_21415"/>
<evidence type="ECO:0000256" key="1">
    <source>
        <dbReference type="SAM" id="Phobius"/>
    </source>
</evidence>
<dbReference type="Proteomes" id="UP000515947">
    <property type="component" value="Chromosome"/>
</dbReference>